<dbReference type="Proteomes" id="UP000502996">
    <property type="component" value="Chromosome"/>
</dbReference>
<dbReference type="InterPro" id="IPR036689">
    <property type="entry name" value="ESAT-6-like_sf"/>
</dbReference>
<dbReference type="RefSeq" id="WP_165229223.1">
    <property type="nucleotide sequence ID" value="NZ_CP049257.1"/>
</dbReference>
<evidence type="ECO:0000313" key="3">
    <source>
        <dbReference type="Proteomes" id="UP000502996"/>
    </source>
</evidence>
<name>A0A6G6WAK1_9ACTN</name>
<evidence type="ECO:0000256" key="1">
    <source>
        <dbReference type="SAM" id="MobiDB-lite"/>
    </source>
</evidence>
<sequence>MTMKGMDIEAGRQSAQTIQQGSQELEQLTNTLTQSLESFQWIGPDADRTRQSWQSEHRTALTNISQALQEFSTLINNQAQEQEQVSS</sequence>
<accession>A0A6G6WAK1</accession>
<evidence type="ECO:0008006" key="4">
    <source>
        <dbReference type="Google" id="ProtNLM"/>
    </source>
</evidence>
<feature type="compositionally biased region" description="Basic and acidic residues" evidence="1">
    <location>
        <begin position="1"/>
        <end position="10"/>
    </location>
</feature>
<dbReference type="AlphaFoldDB" id="A0A6G6WAK1"/>
<dbReference type="EMBL" id="CP049257">
    <property type="protein sequence ID" value="QIG42173.1"/>
    <property type="molecule type" value="Genomic_DNA"/>
</dbReference>
<feature type="compositionally biased region" description="Polar residues" evidence="1">
    <location>
        <begin position="13"/>
        <end position="22"/>
    </location>
</feature>
<protein>
    <recommendedName>
        <fullName evidence="4">WXG100 family type VII secretion target</fullName>
    </recommendedName>
</protein>
<proteinExistence type="predicted"/>
<dbReference type="SUPFAM" id="SSF140453">
    <property type="entry name" value="EsxAB dimer-like"/>
    <property type="match status" value="1"/>
</dbReference>
<gene>
    <name evidence="2" type="ORF">G5V58_04800</name>
</gene>
<feature type="region of interest" description="Disordered" evidence="1">
    <location>
        <begin position="1"/>
        <end position="22"/>
    </location>
</feature>
<dbReference type="KEGG" id="nano:G5V58_04800"/>
<keyword evidence="3" id="KW-1185">Reference proteome</keyword>
<evidence type="ECO:0000313" key="2">
    <source>
        <dbReference type="EMBL" id="QIG42173.1"/>
    </source>
</evidence>
<reference evidence="2 3" key="1">
    <citation type="submission" date="2020-02" db="EMBL/GenBank/DDBJ databases">
        <title>Full genome sequence of Nocardioides sp. R-3366.</title>
        <authorList>
            <person name="Im W.-T."/>
        </authorList>
    </citation>
    <scope>NUCLEOTIDE SEQUENCE [LARGE SCALE GENOMIC DNA]</scope>
    <source>
        <strain evidence="2 3">R-3366</strain>
    </source>
</reference>
<organism evidence="2 3">
    <name type="scientific">Nocardioides anomalus</name>
    <dbReference type="NCBI Taxonomy" id="2712223"/>
    <lineage>
        <taxon>Bacteria</taxon>
        <taxon>Bacillati</taxon>
        <taxon>Actinomycetota</taxon>
        <taxon>Actinomycetes</taxon>
        <taxon>Propionibacteriales</taxon>
        <taxon>Nocardioidaceae</taxon>
        <taxon>Nocardioides</taxon>
    </lineage>
</organism>
<dbReference type="Gene3D" id="1.10.287.1060">
    <property type="entry name" value="ESAT-6-like"/>
    <property type="match status" value="1"/>
</dbReference>